<dbReference type="KEGG" id="iod:EJO50_04455"/>
<dbReference type="EMBL" id="CP034433">
    <property type="protein sequence ID" value="AZN35796.1"/>
    <property type="molecule type" value="Genomic_DNA"/>
</dbReference>
<evidence type="ECO:0000313" key="2">
    <source>
        <dbReference type="EMBL" id="AZN35796.1"/>
    </source>
</evidence>
<sequence length="374" mass="40770">MRHIAWRGRFNCCPLPIQHTKIIMLPGTSPISLVQHYLKAQEGVAEVTRISADDVRYTVGERVHATVASLLPNGRFAVLIKDQLLDLNLPRNTEPGEKLDLTVVSSNPKLTFSINSSATPQPALPQEMVLSQGARFLSSLFTRGEVGKEGLASVLNQARALFEGSPDTAKLADKLAQKLANSGLFYESHQAEWVNGERPLQSLLKEPQAGLLKLPLQASAAGMAEKNAAPVAMPEEASSEKTTLAPDASATLRHLVQQQLDVLEQRPVVWNGQAWPGQPVRWEVEVENEREGRGEQDEIQRGWQSRMDLQLPNLGNVGIVAVLRGGEFALRFEASAETADKILAETQSLQNRFEAAGLTLVSSQVVTTEPANAT</sequence>
<protein>
    <submittedName>
        <fullName evidence="2">Flagellar hook-length control protein FliK</fullName>
    </submittedName>
</protein>
<reference evidence="2 3" key="1">
    <citation type="submission" date="2018-12" db="EMBL/GenBank/DDBJ databases">
        <title>Complete genome sequence of Iodobacter sp. H11R3.</title>
        <authorList>
            <person name="Bae J.-W."/>
        </authorList>
    </citation>
    <scope>NUCLEOTIDE SEQUENCE [LARGE SCALE GENOMIC DNA]</scope>
    <source>
        <strain evidence="2 3">H11R3</strain>
    </source>
</reference>
<proteinExistence type="predicted"/>
<dbReference type="Pfam" id="PF02120">
    <property type="entry name" value="Flg_hook"/>
    <property type="match status" value="1"/>
</dbReference>
<evidence type="ECO:0000259" key="1">
    <source>
        <dbReference type="Pfam" id="PF02120"/>
    </source>
</evidence>
<keyword evidence="2" id="KW-0969">Cilium</keyword>
<name>A0A3S8ZQN7_9NEIS</name>
<dbReference type="OrthoDB" id="5296742at2"/>
<keyword evidence="2" id="KW-0282">Flagellum</keyword>
<keyword evidence="3" id="KW-1185">Reference proteome</keyword>
<dbReference type="InterPro" id="IPR021136">
    <property type="entry name" value="Flagellar_hook_control-like_C"/>
</dbReference>
<accession>A0A3S8ZQN7</accession>
<organism evidence="2 3">
    <name type="scientific">Iodobacter ciconiae</name>
    <dbReference type="NCBI Taxonomy" id="2496266"/>
    <lineage>
        <taxon>Bacteria</taxon>
        <taxon>Pseudomonadati</taxon>
        <taxon>Pseudomonadota</taxon>
        <taxon>Betaproteobacteria</taxon>
        <taxon>Neisseriales</taxon>
        <taxon>Chitinibacteraceae</taxon>
        <taxon>Iodobacter</taxon>
    </lineage>
</organism>
<dbReference type="Proteomes" id="UP000282438">
    <property type="component" value="Chromosome"/>
</dbReference>
<dbReference type="AlphaFoldDB" id="A0A3S8ZQN7"/>
<gene>
    <name evidence="2" type="ORF">EJO50_04455</name>
</gene>
<evidence type="ECO:0000313" key="3">
    <source>
        <dbReference type="Proteomes" id="UP000282438"/>
    </source>
</evidence>
<keyword evidence="2" id="KW-0966">Cell projection</keyword>
<feature type="domain" description="Flagellar hook-length control protein-like C-terminal" evidence="1">
    <location>
        <begin position="293"/>
        <end position="371"/>
    </location>
</feature>